<feature type="signal peptide" evidence="1">
    <location>
        <begin position="1"/>
        <end position="18"/>
    </location>
</feature>
<comment type="caution">
    <text evidence="2">The sequence shown here is derived from an EMBL/GenBank/DDBJ whole genome shotgun (WGS) entry which is preliminary data.</text>
</comment>
<gene>
    <name evidence="2" type="ORF">ACFOUW_35045</name>
</gene>
<evidence type="ECO:0008006" key="4">
    <source>
        <dbReference type="Google" id="ProtNLM"/>
    </source>
</evidence>
<organism evidence="2 3">
    <name type="scientific">Tenggerimyces flavus</name>
    <dbReference type="NCBI Taxonomy" id="1708749"/>
    <lineage>
        <taxon>Bacteria</taxon>
        <taxon>Bacillati</taxon>
        <taxon>Actinomycetota</taxon>
        <taxon>Actinomycetes</taxon>
        <taxon>Propionibacteriales</taxon>
        <taxon>Nocardioidaceae</taxon>
        <taxon>Tenggerimyces</taxon>
    </lineage>
</organism>
<dbReference type="RefSeq" id="WP_205116723.1">
    <property type="nucleotide sequence ID" value="NZ_JAFBCM010000001.1"/>
</dbReference>
<feature type="chain" id="PRO_5045141145" description="Alpha/beta hydrolase" evidence="1">
    <location>
        <begin position="19"/>
        <end position="455"/>
    </location>
</feature>
<name>A0ABV7YLP6_9ACTN</name>
<dbReference type="InterPro" id="IPR029058">
    <property type="entry name" value="AB_hydrolase_fold"/>
</dbReference>
<keyword evidence="1" id="KW-0732">Signal</keyword>
<keyword evidence="3" id="KW-1185">Reference proteome</keyword>
<dbReference type="SUPFAM" id="SSF53474">
    <property type="entry name" value="alpha/beta-Hydrolases"/>
    <property type="match status" value="1"/>
</dbReference>
<evidence type="ECO:0000256" key="1">
    <source>
        <dbReference type="SAM" id="SignalP"/>
    </source>
</evidence>
<proteinExistence type="predicted"/>
<dbReference type="EMBL" id="JBHRZH010000048">
    <property type="protein sequence ID" value="MFC3766096.1"/>
    <property type="molecule type" value="Genomic_DNA"/>
</dbReference>
<reference evidence="3" key="1">
    <citation type="journal article" date="2019" name="Int. J. Syst. Evol. Microbiol.">
        <title>The Global Catalogue of Microorganisms (GCM) 10K type strain sequencing project: providing services to taxonomists for standard genome sequencing and annotation.</title>
        <authorList>
            <consortium name="The Broad Institute Genomics Platform"/>
            <consortium name="The Broad Institute Genome Sequencing Center for Infectious Disease"/>
            <person name="Wu L."/>
            <person name="Ma J."/>
        </authorList>
    </citation>
    <scope>NUCLEOTIDE SEQUENCE [LARGE SCALE GENOMIC DNA]</scope>
    <source>
        <strain evidence="3">CGMCC 4.7241</strain>
    </source>
</reference>
<protein>
    <recommendedName>
        <fullName evidence="4">Alpha/beta hydrolase</fullName>
    </recommendedName>
</protein>
<sequence length="455" mass="49426">MLASMIVVGALLVSPVVAATGSSPPTAPCPDRVPAGTRCFNGQDANGAFYSVAIPANWNGSLVLHAHGGPDLGPPGQARTVDDLNRWAAMVREGYAWAGSSYPRGGYGTQMAVRDTEALRRWFVSMFGQPRLTILHGQSWGGNVAAKAAESFRYDGVLLTNGVLGGGSRGYNARVDLRVIYQYYCRNHPRPDEPQYPLWMGLRAGSTMTSGGLRARLQECTGIESPAAERTPLQQRNLADLLAVTRLPERTLASHLSFATFTFRDIVHQRLGGRNPFSNQGVWYRGSHDDVALNLGAKRFGADPTAKRDLSYDSDLTGEISVPVLTMHAIDDPTAVVEHESAYRSSVAVAGNARWLQQVFTNEHEHSALSDAEYATALDALVTWVRNGRKPSAQSIAKRCPSADATYGTGCFFNPSYTPARYESRTFARPGERRWPAMTARQAQAWSKIPGVGIP</sequence>
<evidence type="ECO:0000313" key="3">
    <source>
        <dbReference type="Proteomes" id="UP001595699"/>
    </source>
</evidence>
<evidence type="ECO:0000313" key="2">
    <source>
        <dbReference type="EMBL" id="MFC3766096.1"/>
    </source>
</evidence>
<dbReference type="Gene3D" id="3.40.50.1820">
    <property type="entry name" value="alpha/beta hydrolase"/>
    <property type="match status" value="1"/>
</dbReference>
<dbReference type="Proteomes" id="UP001595699">
    <property type="component" value="Unassembled WGS sequence"/>
</dbReference>
<accession>A0ABV7YLP6</accession>